<feature type="region of interest" description="Disordered" evidence="1">
    <location>
        <begin position="171"/>
        <end position="352"/>
    </location>
</feature>
<dbReference type="AlphaFoldDB" id="A0A0H5QU73"/>
<feature type="compositionally biased region" description="Low complexity" evidence="1">
    <location>
        <begin position="306"/>
        <end position="316"/>
    </location>
</feature>
<dbReference type="Gene3D" id="6.10.140.1620">
    <property type="match status" value="1"/>
</dbReference>
<sequence length="352" mass="37892">MLDDVGNVDIFHDCREIAASFPEDLQNLLANDTYSAQVSHFVEHSYSAALERADTPMQRAAIVKSGHDYAREALEAISSHILNCASRLNDFLDVQEIAVDDLNQQVNLMQLRMKMAREMHGGQIHLAAERPKQKIGKLRVRHAEDDVTPGRYDRWRLDLSAFDNSVQTSISVPVTPTSSSESLSQPSSELVPPGAPPCVAPSMPGPPPPIAISSIRQKPRNQNPMGAGNRKASRTNFMEIPPFDGSTSNEPAKRNSISVATPVFGGSSSIPRPPPPPPPPVPIASKSGSYAIKGSPPVAPPPPPRSASNRPSASAVVPPPLPPHLASYNSRSSNEIAAPKLAPNVNRTNERH</sequence>
<feature type="compositionally biased region" description="Low complexity" evidence="1">
    <location>
        <begin position="171"/>
        <end position="192"/>
    </location>
</feature>
<evidence type="ECO:0000313" key="2">
    <source>
        <dbReference type="EMBL" id="CRZ05445.1"/>
    </source>
</evidence>
<reference evidence="2" key="1">
    <citation type="submission" date="2015-04" db="EMBL/GenBank/DDBJ databases">
        <title>The genome sequence of the plant pathogenic Rhizarian Plasmodiophora brassicae reveals insights in its biotrophic life cycle and the origin of chitin synthesis.</title>
        <authorList>
            <person name="Schwelm A."/>
            <person name="Fogelqvist J."/>
            <person name="Knaust A."/>
            <person name="Julke S."/>
            <person name="Lilja T."/>
            <person name="Dhandapani V."/>
            <person name="Bonilla-Rosso G."/>
            <person name="Karlsson M."/>
            <person name="Shevchenko A."/>
            <person name="Choi S.R."/>
            <person name="Kim H.G."/>
            <person name="Park J.Y."/>
            <person name="Lim Y.P."/>
            <person name="Ludwig-Muller J."/>
            <person name="Dixelius C."/>
        </authorList>
    </citation>
    <scope>NUCLEOTIDE SEQUENCE</scope>
    <source>
        <tissue evidence="2">Potato root galls</tissue>
    </source>
</reference>
<name>A0A0H5QU73_9EUKA</name>
<feature type="compositionally biased region" description="Polar residues" evidence="1">
    <location>
        <begin position="245"/>
        <end position="259"/>
    </location>
</feature>
<evidence type="ECO:0000256" key="1">
    <source>
        <dbReference type="SAM" id="MobiDB-lite"/>
    </source>
</evidence>
<organism evidence="2">
    <name type="scientific">Spongospora subterranea</name>
    <dbReference type="NCBI Taxonomy" id="70186"/>
    <lineage>
        <taxon>Eukaryota</taxon>
        <taxon>Sar</taxon>
        <taxon>Rhizaria</taxon>
        <taxon>Endomyxa</taxon>
        <taxon>Phytomyxea</taxon>
        <taxon>Plasmodiophorida</taxon>
        <taxon>Plasmodiophoridae</taxon>
        <taxon>Spongospora</taxon>
    </lineage>
</organism>
<dbReference type="EMBL" id="HACM01005003">
    <property type="protein sequence ID" value="CRZ05445.1"/>
    <property type="molecule type" value="Transcribed_RNA"/>
</dbReference>
<proteinExistence type="predicted"/>
<feature type="compositionally biased region" description="Pro residues" evidence="1">
    <location>
        <begin position="193"/>
        <end position="210"/>
    </location>
</feature>
<feature type="compositionally biased region" description="Pro residues" evidence="1">
    <location>
        <begin position="271"/>
        <end position="282"/>
    </location>
</feature>
<accession>A0A0H5QU73</accession>
<protein>
    <submittedName>
        <fullName evidence="2">Uncharacterized protein</fullName>
    </submittedName>
</protein>